<dbReference type="EMBL" id="CP027665">
    <property type="protein sequence ID" value="AVO37427.1"/>
    <property type="molecule type" value="Genomic_DNA"/>
</dbReference>
<dbReference type="AlphaFoldDB" id="A0A2S0MNL5"/>
<evidence type="ECO:0000313" key="2">
    <source>
        <dbReference type="EMBL" id="AVO37427.1"/>
    </source>
</evidence>
<accession>A0A2S0MNL5</accession>
<evidence type="ECO:0008006" key="4">
    <source>
        <dbReference type="Google" id="ProtNLM"/>
    </source>
</evidence>
<gene>
    <name evidence="2" type="ORF">C6Y53_06675</name>
</gene>
<keyword evidence="1" id="KW-0732">Signal</keyword>
<dbReference type="Proteomes" id="UP000237655">
    <property type="component" value="Chromosome"/>
</dbReference>
<sequence length="177" mass="18863">MIRFASILALLLPVAAWSQSVEDAARANAALALQLCIQPHVQPAARAQMFRNAGFGERVERSSMNSDTTHYFAAPADTVRVELYYGEMPEHCIVSSNHLGVTGAAAVLDSVVPRLYPGFVRQVVQGAPNSATGQPVQCVIYQDPANPIGLEIGVNAAGGAQGCVENGTSLFYQTYRV</sequence>
<protein>
    <recommendedName>
        <fullName evidence="4">Type 4 secretion system PilS N-terminal domain-containing protein</fullName>
    </recommendedName>
</protein>
<organism evidence="2 3">
    <name type="scientific">Pukyongiella litopenaei</name>
    <dbReference type="NCBI Taxonomy" id="2605946"/>
    <lineage>
        <taxon>Bacteria</taxon>
        <taxon>Pseudomonadati</taxon>
        <taxon>Pseudomonadota</taxon>
        <taxon>Alphaproteobacteria</taxon>
        <taxon>Rhodobacterales</taxon>
        <taxon>Paracoccaceae</taxon>
        <taxon>Pukyongiella</taxon>
    </lineage>
</organism>
<reference evidence="3" key="1">
    <citation type="submission" date="2018-03" db="EMBL/GenBank/DDBJ databases">
        <title>Genomic analysis of the strain SH-1 isolated from shrimp intestine.</title>
        <authorList>
            <person name="Kim Y.-S."/>
            <person name="Kim S.-E."/>
            <person name="Kim K.-H."/>
        </authorList>
    </citation>
    <scope>NUCLEOTIDE SEQUENCE [LARGE SCALE GENOMIC DNA]</scope>
    <source>
        <strain evidence="3">SH-1</strain>
    </source>
</reference>
<feature type="signal peptide" evidence="1">
    <location>
        <begin position="1"/>
        <end position="20"/>
    </location>
</feature>
<name>A0A2S0MNL5_9RHOB</name>
<evidence type="ECO:0000313" key="3">
    <source>
        <dbReference type="Proteomes" id="UP000237655"/>
    </source>
</evidence>
<proteinExistence type="predicted"/>
<evidence type="ECO:0000256" key="1">
    <source>
        <dbReference type="SAM" id="SignalP"/>
    </source>
</evidence>
<keyword evidence="3" id="KW-1185">Reference proteome</keyword>
<dbReference type="KEGG" id="thas:C6Y53_06675"/>
<dbReference type="RefSeq" id="WP_106471738.1">
    <property type="nucleotide sequence ID" value="NZ_CP027665.1"/>
</dbReference>
<feature type="chain" id="PRO_5015690454" description="Type 4 secretion system PilS N-terminal domain-containing protein" evidence="1">
    <location>
        <begin position="21"/>
        <end position="177"/>
    </location>
</feature>